<name>A0A375YY95_MYCSH</name>
<reference evidence="3 4" key="1">
    <citation type="submission" date="2018-05" db="EMBL/GenBank/DDBJ databases">
        <authorList>
            <consortium name="IHU Genomes"/>
        </authorList>
    </citation>
    <scope>NUCLEOTIDE SEQUENCE [LARGE SCALE GENOMIC DNA]</scope>
    <source>
        <strain evidence="3 4">P7336</strain>
    </source>
</reference>
<dbReference type="InterPro" id="IPR003870">
    <property type="entry name" value="DUF222"/>
</dbReference>
<feature type="domain" description="HNH nuclease" evidence="2">
    <location>
        <begin position="317"/>
        <end position="369"/>
    </location>
</feature>
<dbReference type="Gene3D" id="1.10.30.50">
    <property type="match status" value="1"/>
</dbReference>
<keyword evidence="4" id="KW-1185">Reference proteome</keyword>
<evidence type="ECO:0000313" key="4">
    <source>
        <dbReference type="Proteomes" id="UP000252015"/>
    </source>
</evidence>
<dbReference type="Pfam" id="PF02720">
    <property type="entry name" value="DUF222"/>
    <property type="match status" value="1"/>
</dbReference>
<gene>
    <name evidence="3" type="ORF">MSP7336_02073</name>
</gene>
<evidence type="ECO:0000256" key="1">
    <source>
        <dbReference type="SAM" id="MobiDB-lite"/>
    </source>
</evidence>
<evidence type="ECO:0000313" key="3">
    <source>
        <dbReference type="EMBL" id="SRX93829.1"/>
    </source>
</evidence>
<dbReference type="Proteomes" id="UP000252015">
    <property type="component" value="Unassembled WGS sequence"/>
</dbReference>
<dbReference type="CDD" id="cd00085">
    <property type="entry name" value="HNHc"/>
    <property type="match status" value="1"/>
</dbReference>
<sequence>MFESTELSTTEESIGLLEQVSAAARSETQAIARRLNAIADLMQLRDRQYEGHEDWAVDLWDAVAAELAAALRVSRALASSYMTDAQVMCERLPKLGGCLAAGDINYPMFRVIAYRTALVTDDTALATIDAQLALRAPRWPSLTRGNLARRVDAIVAQIDPDAIRRTNKEVKDRYLNVSESIPGIAEVYGNVFASTGWALDRRLDELAATVCDADPRTKAQRRADALDALVCGAERLACTCGDSECCQQRGRPRNPNLVIQIIAEQASVDGTGTSPGYMAGADKLIPAEVVAQLAKTAKLQPLVIPSAAEPRYIPSAKLAEFVRCRDLTCRAPGCDCPAVYCDVDHTIPYAEGGPTHPSNLKCLCRKHHLLKTFWGWRDKQLPDGTVIWTLPSGQTYITSPGSAILFPTLAAPTGELPERPSRPDDRCGERTAFMPSRRRTRAQERSRRITAERNQNRYDRITRQRVYRFISTTLHGDPDEPPPF</sequence>
<feature type="region of interest" description="Disordered" evidence="1">
    <location>
        <begin position="414"/>
        <end position="447"/>
    </location>
</feature>
<feature type="compositionally biased region" description="Basic and acidic residues" evidence="1">
    <location>
        <begin position="416"/>
        <end position="429"/>
    </location>
</feature>
<evidence type="ECO:0000259" key="2">
    <source>
        <dbReference type="SMART" id="SM00507"/>
    </source>
</evidence>
<dbReference type="EMBL" id="UEGW01000001">
    <property type="protein sequence ID" value="SRX93829.1"/>
    <property type="molecule type" value="Genomic_DNA"/>
</dbReference>
<proteinExistence type="predicted"/>
<dbReference type="STRING" id="29313.BHQ16_11510"/>
<dbReference type="RefSeq" id="WP_113963640.1">
    <property type="nucleotide sequence ID" value="NZ_UEGW01000001.1"/>
</dbReference>
<dbReference type="InterPro" id="IPR003615">
    <property type="entry name" value="HNH_nuc"/>
</dbReference>
<accession>A0A375YY95</accession>
<organism evidence="3 4">
    <name type="scientific">Mycobacterium shimoidei</name>
    <dbReference type="NCBI Taxonomy" id="29313"/>
    <lineage>
        <taxon>Bacteria</taxon>
        <taxon>Bacillati</taxon>
        <taxon>Actinomycetota</taxon>
        <taxon>Actinomycetes</taxon>
        <taxon>Mycobacteriales</taxon>
        <taxon>Mycobacteriaceae</taxon>
        <taxon>Mycobacterium</taxon>
    </lineage>
</organism>
<protein>
    <recommendedName>
        <fullName evidence="2">HNH nuclease domain-containing protein</fullName>
    </recommendedName>
</protein>
<dbReference type="SMART" id="SM00507">
    <property type="entry name" value="HNHc"/>
    <property type="match status" value="1"/>
</dbReference>
<dbReference type="AlphaFoldDB" id="A0A375YY95"/>